<comment type="caution">
    <text evidence="1">The sequence shown here is derived from an EMBL/GenBank/DDBJ whole genome shotgun (WGS) entry which is preliminary data.</text>
</comment>
<dbReference type="EMBL" id="SVCA01000003">
    <property type="protein sequence ID" value="MBE6084913.1"/>
    <property type="molecule type" value="Genomic_DNA"/>
</dbReference>
<dbReference type="SUPFAM" id="SSF52266">
    <property type="entry name" value="SGNH hydrolase"/>
    <property type="match status" value="1"/>
</dbReference>
<proteinExistence type="predicted"/>
<name>A0A927ZYU3_SELRU</name>
<dbReference type="AlphaFoldDB" id="A0A927ZYU3"/>
<evidence type="ECO:0000313" key="2">
    <source>
        <dbReference type="Proteomes" id="UP000772151"/>
    </source>
</evidence>
<organism evidence="1 2">
    <name type="scientific">Selenomonas ruminantium</name>
    <dbReference type="NCBI Taxonomy" id="971"/>
    <lineage>
        <taxon>Bacteria</taxon>
        <taxon>Bacillati</taxon>
        <taxon>Bacillota</taxon>
        <taxon>Negativicutes</taxon>
        <taxon>Selenomonadales</taxon>
        <taxon>Selenomonadaceae</taxon>
        <taxon>Selenomonas</taxon>
    </lineage>
</organism>
<dbReference type="RefSeq" id="WP_303668971.1">
    <property type="nucleotide sequence ID" value="NZ_SVCA01000003.1"/>
</dbReference>
<evidence type="ECO:0000313" key="1">
    <source>
        <dbReference type="EMBL" id="MBE6084913.1"/>
    </source>
</evidence>
<gene>
    <name evidence="1" type="ORF">E7203_05505</name>
</gene>
<dbReference type="Proteomes" id="UP000772151">
    <property type="component" value="Unassembled WGS sequence"/>
</dbReference>
<protein>
    <submittedName>
        <fullName evidence="1">Uncharacterized protein</fullName>
    </submittedName>
</protein>
<accession>A0A927ZYU3</accession>
<reference evidence="1" key="1">
    <citation type="submission" date="2019-04" db="EMBL/GenBank/DDBJ databases">
        <title>Evolution of Biomass-Degrading Anaerobic Consortia Revealed by Metagenomics.</title>
        <authorList>
            <person name="Peng X."/>
        </authorList>
    </citation>
    <scope>NUCLEOTIDE SEQUENCE</scope>
    <source>
        <strain evidence="1">SIG242</strain>
    </source>
</reference>
<sequence length="355" mass="41367">MISEKKYVCSCLITVCIAISVVAGFNYWQDPAEIFAEEGRYQEAAELLAKGENIAITSNYDERLFKKSVIKVDGGNKKVVIMGSSRIMGLGNDAFVDNLDVLNLAVSGAVLQDDIALWHIMMEKADRNVKTVIIGLDPWLLNKRNGDKRWISIDEDYEKALQDWGEKTSKAYRYDGVTQLLSIKYTKESLKNWRKKQQSLQVWEEKEPLPPGWSIIHPDGSRIWSQKDNNLDVEKEAKKYVANKVYQLEDFEELDTDLQHKFSMLIQDMQKRGLEVVFYLPPYHPYVYDYLCNNPRYESVLAAQNYFVEFAHRHNIVLLGSYNPKDMHMKELDFIDGMHLRRDSLVRWWKATQLY</sequence>